<dbReference type="AlphaFoldDB" id="A0A4R0NYU3"/>
<gene>
    <name evidence="1" type="ORF">EZ449_13870</name>
</gene>
<keyword evidence="2" id="KW-1185">Reference proteome</keyword>
<comment type="caution">
    <text evidence="1">The sequence shown here is derived from an EMBL/GenBank/DDBJ whole genome shotgun (WGS) entry which is preliminary data.</text>
</comment>
<protein>
    <submittedName>
        <fullName evidence="1">XRE family transcriptional regulator</fullName>
    </submittedName>
</protein>
<dbReference type="EMBL" id="SJSN01000010">
    <property type="protein sequence ID" value="TCD07620.1"/>
    <property type="molecule type" value="Genomic_DNA"/>
</dbReference>
<reference evidence="1 2" key="1">
    <citation type="submission" date="2019-02" db="EMBL/GenBank/DDBJ databases">
        <title>Pedobacter sp. RP-3-11 sp. nov., isolated from Arctic soil.</title>
        <authorList>
            <person name="Dahal R.H."/>
        </authorList>
    </citation>
    <scope>NUCLEOTIDE SEQUENCE [LARGE SCALE GENOMIC DNA]</scope>
    <source>
        <strain evidence="1 2">RP-3-11</strain>
    </source>
</reference>
<name>A0A4R0NYU3_9SPHI</name>
<dbReference type="OrthoDB" id="9785949at2"/>
<accession>A0A4R0NYU3</accession>
<dbReference type="RefSeq" id="WP_131559778.1">
    <property type="nucleotide sequence ID" value="NZ_SJSN01000010.1"/>
</dbReference>
<dbReference type="Proteomes" id="UP000291485">
    <property type="component" value="Unassembled WGS sequence"/>
</dbReference>
<sequence length="154" mass="17498">MDKRKRELIIGQLDSKLAAFKPAAAIIRPERGWVNAIRTSLNMPLNALGIKLNTTPQGVKNLELREQSGSITLNALKEVAECLDMKLVYALVPKDESLGKMIEQRAYEMAKKIVMRTSASMRLEDQENTKERLSKSIIEKAEDIKDELPKYLWL</sequence>
<evidence type="ECO:0000313" key="1">
    <source>
        <dbReference type="EMBL" id="TCD07620.1"/>
    </source>
</evidence>
<organism evidence="1 2">
    <name type="scientific">Pedobacter frigidisoli</name>
    <dbReference type="NCBI Taxonomy" id="2530455"/>
    <lineage>
        <taxon>Bacteria</taxon>
        <taxon>Pseudomonadati</taxon>
        <taxon>Bacteroidota</taxon>
        <taxon>Sphingobacteriia</taxon>
        <taxon>Sphingobacteriales</taxon>
        <taxon>Sphingobacteriaceae</taxon>
        <taxon>Pedobacter</taxon>
    </lineage>
</organism>
<proteinExistence type="predicted"/>
<evidence type="ECO:0000313" key="2">
    <source>
        <dbReference type="Proteomes" id="UP000291485"/>
    </source>
</evidence>